<dbReference type="GO" id="GO:0002161">
    <property type="term" value="F:aminoacyl-tRNA deacylase activity"/>
    <property type="evidence" value="ECO:0007669"/>
    <property type="project" value="InterPro"/>
</dbReference>
<accession>A0A9W7CDV4</accession>
<protein>
    <recommendedName>
        <fullName evidence="1">YbaK/aminoacyl-tRNA synthetase-associated domain-containing protein</fullName>
    </recommendedName>
</protein>
<organism evidence="2 3">
    <name type="scientific">Triparma verrucosa</name>
    <dbReference type="NCBI Taxonomy" id="1606542"/>
    <lineage>
        <taxon>Eukaryota</taxon>
        <taxon>Sar</taxon>
        <taxon>Stramenopiles</taxon>
        <taxon>Ochrophyta</taxon>
        <taxon>Bolidophyceae</taxon>
        <taxon>Parmales</taxon>
        <taxon>Triparmaceae</taxon>
        <taxon>Triparma</taxon>
    </lineage>
</organism>
<evidence type="ECO:0000313" key="3">
    <source>
        <dbReference type="Proteomes" id="UP001165160"/>
    </source>
</evidence>
<comment type="caution">
    <text evidence="2">The sequence shown here is derived from an EMBL/GenBank/DDBJ whole genome shotgun (WGS) entry which is preliminary data.</text>
</comment>
<reference evidence="3" key="1">
    <citation type="journal article" date="2023" name="Commun. Biol.">
        <title>Genome analysis of Parmales, the sister group of diatoms, reveals the evolutionary specialization of diatoms from phago-mixotrophs to photoautotrophs.</title>
        <authorList>
            <person name="Ban H."/>
            <person name="Sato S."/>
            <person name="Yoshikawa S."/>
            <person name="Yamada K."/>
            <person name="Nakamura Y."/>
            <person name="Ichinomiya M."/>
            <person name="Sato N."/>
            <person name="Blanc-Mathieu R."/>
            <person name="Endo H."/>
            <person name="Kuwata A."/>
            <person name="Ogata H."/>
        </authorList>
    </citation>
    <scope>NUCLEOTIDE SEQUENCE [LARGE SCALE GENOMIC DNA]</scope>
    <source>
        <strain evidence="3">NIES 3699</strain>
    </source>
</reference>
<keyword evidence="3" id="KW-1185">Reference proteome</keyword>
<proteinExistence type="predicted"/>
<dbReference type="SUPFAM" id="SSF55826">
    <property type="entry name" value="YbaK/ProRS associated domain"/>
    <property type="match status" value="1"/>
</dbReference>
<evidence type="ECO:0000313" key="2">
    <source>
        <dbReference type="EMBL" id="GMI03958.1"/>
    </source>
</evidence>
<dbReference type="EMBL" id="BRXX01000310">
    <property type="protein sequence ID" value="GMI03958.1"/>
    <property type="molecule type" value="Genomic_DNA"/>
</dbReference>
<name>A0A9W7CDV4_9STRA</name>
<dbReference type="Gene3D" id="3.90.960.10">
    <property type="entry name" value="YbaK/aminoacyl-tRNA synthetase-associated domain"/>
    <property type="match status" value="1"/>
</dbReference>
<dbReference type="InterPro" id="IPR007214">
    <property type="entry name" value="YbaK/aa-tRNA-synth-assoc-dom"/>
</dbReference>
<dbReference type="AlphaFoldDB" id="A0A9W7CDV4"/>
<gene>
    <name evidence="2" type="ORF">TrVE_jg9476</name>
</gene>
<dbReference type="PANTHER" id="PTHR30411">
    <property type="entry name" value="CYTOPLASMIC PROTEIN"/>
    <property type="match status" value="1"/>
</dbReference>
<dbReference type="InterPro" id="IPR036754">
    <property type="entry name" value="YbaK/aa-tRNA-synt-asso_dom_sf"/>
</dbReference>
<dbReference type="PANTHER" id="PTHR30411:SF9">
    <property type="entry name" value="MULTIFUNCTIONAL SER_THR-TRNA DEACYLASE PROXP-Y"/>
    <property type="match status" value="1"/>
</dbReference>
<dbReference type="Proteomes" id="UP001165160">
    <property type="component" value="Unassembled WGS sequence"/>
</dbReference>
<dbReference type="Pfam" id="PF04073">
    <property type="entry name" value="tRNA_edit"/>
    <property type="match status" value="1"/>
</dbReference>
<sequence>MSSVSRRFSLRFSDVASMKHISFASVANIIDSTLQCSDLVPSYRWHSEGSTPDTCNWRGTEMSRTSASFCVSQSIKILPFAQDNLAQRLMELGRAGEQGGSLESTVSLRSFGSSSLDWDSVIRFEGQPLAVAQRTFVRTCGVSHKPLEFTPGEKVVLDDLIDPLDVPALDGLRARVSSMPRIPDPPHSSSKAKRAALLVTGQHTNFGNHVDHAQLLELSLLGCPATSSRPTFAKIDYMFPGNVGDEVEIVSSISESEGKSVVDVQRNDNVLCRTVFEDFEEFSYSLLTDDEPLVSQSDCDGGNACSKRCLLKLKQHRIEDFKTLKHEATSTSEESASIRRSMGWADASAKLGLKAMLLNLGKGKGFCLAVLEGDKRIDMKKVRKSLNNSKVKIASSDRVKEVTACEVGGVPPFGSLFDVKTLVDSAVLKNETCFFNAGDKTLSVQMKVKDWLKIEQPEVQDFTATS</sequence>
<evidence type="ECO:0000259" key="1">
    <source>
        <dbReference type="Pfam" id="PF04073"/>
    </source>
</evidence>
<feature type="domain" description="YbaK/aminoacyl-tRNA synthetase-associated" evidence="1">
    <location>
        <begin position="326"/>
        <end position="453"/>
    </location>
</feature>